<dbReference type="AlphaFoldDB" id="A0A7R8W0E4"/>
<evidence type="ECO:0000256" key="3">
    <source>
        <dbReference type="ARBA" id="ARBA00022833"/>
    </source>
</evidence>
<keyword evidence="2" id="KW-0863">Zinc-finger</keyword>
<sequence>MPQQAAKLTPYQGKDRVFGEFRCPKCLRRWQSGNSWANKGQECKLCKIVVYPHSQRSLLKHSHVDNSQAEHPQALCQKCQELGRSCREIRRYR</sequence>
<dbReference type="Pfam" id="PF17180">
    <property type="entry name" value="Zn_ribbon_3CxxC_2"/>
    <property type="match status" value="1"/>
</dbReference>
<dbReference type="EMBL" id="OB660059">
    <property type="protein sequence ID" value="CAD7222438.1"/>
    <property type="molecule type" value="Genomic_DNA"/>
</dbReference>
<dbReference type="GO" id="GO:0008270">
    <property type="term" value="F:zinc ion binding"/>
    <property type="evidence" value="ECO:0007669"/>
    <property type="project" value="UniProtKB-KW"/>
</dbReference>
<dbReference type="InterPro" id="IPR057809">
    <property type="entry name" value="ZCCHC24_C"/>
</dbReference>
<keyword evidence="3" id="KW-0862">Zinc</keyword>
<name>A0A7R8W0E4_9CRUS</name>
<accession>A0A7R8W0E4</accession>
<evidence type="ECO:0000313" key="4">
    <source>
        <dbReference type="EMBL" id="CAD7222438.1"/>
    </source>
</evidence>
<organism evidence="4">
    <name type="scientific">Cyprideis torosa</name>
    <dbReference type="NCBI Taxonomy" id="163714"/>
    <lineage>
        <taxon>Eukaryota</taxon>
        <taxon>Metazoa</taxon>
        <taxon>Ecdysozoa</taxon>
        <taxon>Arthropoda</taxon>
        <taxon>Crustacea</taxon>
        <taxon>Oligostraca</taxon>
        <taxon>Ostracoda</taxon>
        <taxon>Podocopa</taxon>
        <taxon>Podocopida</taxon>
        <taxon>Cytherocopina</taxon>
        <taxon>Cytheroidea</taxon>
        <taxon>Cytherideidae</taxon>
        <taxon>Cyprideis</taxon>
    </lineage>
</organism>
<gene>
    <name evidence="4" type="ORF">CTOB1V02_LOCUS446</name>
</gene>
<evidence type="ECO:0000256" key="2">
    <source>
        <dbReference type="ARBA" id="ARBA00022771"/>
    </source>
</evidence>
<dbReference type="InterPro" id="IPR033446">
    <property type="entry name" value="ZCCHC24_Znf-3CxxC"/>
</dbReference>
<dbReference type="OrthoDB" id="10038672at2759"/>
<evidence type="ECO:0000256" key="1">
    <source>
        <dbReference type="ARBA" id="ARBA00022723"/>
    </source>
</evidence>
<dbReference type="SMART" id="SM01328">
    <property type="entry name" value="zf-3CxxC"/>
    <property type="match status" value="1"/>
</dbReference>
<dbReference type="Pfam" id="PF23490">
    <property type="entry name" value="ZCCHC24_C"/>
    <property type="match status" value="1"/>
</dbReference>
<protein>
    <submittedName>
        <fullName evidence="4">Uncharacterized protein</fullName>
    </submittedName>
</protein>
<keyword evidence="1" id="KW-0479">Metal-binding</keyword>
<dbReference type="InterPro" id="IPR027377">
    <property type="entry name" value="ZAR1/RTP1-5-like_Znf-3CxxC"/>
</dbReference>
<reference evidence="4" key="1">
    <citation type="submission" date="2020-11" db="EMBL/GenBank/DDBJ databases">
        <authorList>
            <person name="Tran Van P."/>
        </authorList>
    </citation>
    <scope>NUCLEOTIDE SEQUENCE</scope>
</reference>
<proteinExistence type="predicted"/>